<feature type="domain" description="AAA+ ATPase" evidence="1">
    <location>
        <begin position="32"/>
        <end position="188"/>
    </location>
</feature>
<sequence>MNIKKAKKQIKNTLIAYFTKDEKGNFLLPVEKQRPLFLMGPPGIGKTAIVSQVAKEMNVGFLAYSMTHHTRQSAIGLPYIEKKIYEGKEVSVSEYTMSEIIASIYEYMEKSKNKNGILFLDEINCVSETLAPLMLMFLQYKTFGKHKVPKGWVIVTAGNPPEYNDSVRQFDIATWDRLKRIDIEPDFESFREYGISMSLHSAIITFLDIKRTAFYKISNNGAKKSFVTARGWEDLSLIIKLYEKNEIEVDEDLVSQYLQDEEIANAFVNYYHLYNNYRCDYQIENILKNKVDKTVKERVKKATFDEKISLISLLFDTIKEKIKKHVLLYESSDISAFEESEKSGKELSDEISNAIDFCQNNFDGSKEALVLISRLSFDSVCATFIANYGCRSYFKYNDALIFE</sequence>
<dbReference type="InterPro" id="IPR027417">
    <property type="entry name" value="P-loop_NTPase"/>
</dbReference>
<reference evidence="2 3" key="1">
    <citation type="submission" date="2016-10" db="EMBL/GenBank/DDBJ databases">
        <authorList>
            <person name="de Groot N.N."/>
        </authorList>
    </citation>
    <scope>NUCLEOTIDE SEQUENCE [LARGE SCALE GENOMIC DNA]</scope>
    <source>
        <strain evidence="2 3">DSM 5522</strain>
    </source>
</reference>
<organism evidence="2 3">
    <name type="scientific">Acetitomaculum ruminis DSM 5522</name>
    <dbReference type="NCBI Taxonomy" id="1120918"/>
    <lineage>
        <taxon>Bacteria</taxon>
        <taxon>Bacillati</taxon>
        <taxon>Bacillota</taxon>
        <taxon>Clostridia</taxon>
        <taxon>Lachnospirales</taxon>
        <taxon>Lachnospiraceae</taxon>
        <taxon>Acetitomaculum</taxon>
    </lineage>
</organism>
<dbReference type="AlphaFoldDB" id="A0A1I0Z6R0"/>
<dbReference type="EMBL" id="FOJY01000013">
    <property type="protein sequence ID" value="SFB21082.1"/>
    <property type="molecule type" value="Genomic_DNA"/>
</dbReference>
<evidence type="ECO:0000313" key="2">
    <source>
        <dbReference type="EMBL" id="SFB21082.1"/>
    </source>
</evidence>
<gene>
    <name evidence="2" type="ORF">SAMN05216249_11347</name>
</gene>
<dbReference type="CDD" id="cd00009">
    <property type="entry name" value="AAA"/>
    <property type="match status" value="1"/>
</dbReference>
<protein>
    <submittedName>
        <fullName evidence="2">ATPase family associated with various cellular activities (AAA)</fullName>
    </submittedName>
</protein>
<name>A0A1I0Z6R0_9FIRM</name>
<dbReference type="OrthoDB" id="9808317at2"/>
<dbReference type="Proteomes" id="UP000198838">
    <property type="component" value="Unassembled WGS sequence"/>
</dbReference>
<dbReference type="SUPFAM" id="SSF52540">
    <property type="entry name" value="P-loop containing nucleoside triphosphate hydrolases"/>
    <property type="match status" value="1"/>
</dbReference>
<dbReference type="RefSeq" id="WP_092873026.1">
    <property type="nucleotide sequence ID" value="NZ_FOJY01000013.1"/>
</dbReference>
<dbReference type="InterPro" id="IPR003959">
    <property type="entry name" value="ATPase_AAA_core"/>
</dbReference>
<evidence type="ECO:0000259" key="1">
    <source>
        <dbReference type="SMART" id="SM00382"/>
    </source>
</evidence>
<dbReference type="STRING" id="1120918.SAMN05216249_11347"/>
<dbReference type="GO" id="GO:0016887">
    <property type="term" value="F:ATP hydrolysis activity"/>
    <property type="evidence" value="ECO:0007669"/>
    <property type="project" value="InterPro"/>
</dbReference>
<dbReference type="Gene3D" id="3.40.50.300">
    <property type="entry name" value="P-loop containing nucleotide triphosphate hydrolases"/>
    <property type="match status" value="1"/>
</dbReference>
<dbReference type="Pfam" id="PF00004">
    <property type="entry name" value="AAA"/>
    <property type="match status" value="1"/>
</dbReference>
<dbReference type="GO" id="GO:0005524">
    <property type="term" value="F:ATP binding"/>
    <property type="evidence" value="ECO:0007669"/>
    <property type="project" value="InterPro"/>
</dbReference>
<proteinExistence type="predicted"/>
<dbReference type="SMART" id="SM00382">
    <property type="entry name" value="AAA"/>
    <property type="match status" value="1"/>
</dbReference>
<dbReference type="InterPro" id="IPR003593">
    <property type="entry name" value="AAA+_ATPase"/>
</dbReference>
<evidence type="ECO:0000313" key="3">
    <source>
        <dbReference type="Proteomes" id="UP000198838"/>
    </source>
</evidence>
<keyword evidence="3" id="KW-1185">Reference proteome</keyword>
<accession>A0A1I0Z6R0</accession>